<name>S2E246_INDAL</name>
<dbReference type="AlphaFoldDB" id="S2E246"/>
<accession>S2E246</accession>
<organism evidence="1 2">
    <name type="scientific">Indibacter alkaliphilus (strain CCUG 57479 / KCTC 22604 / LW1)</name>
    <dbReference type="NCBI Taxonomy" id="1189612"/>
    <lineage>
        <taxon>Bacteria</taxon>
        <taxon>Pseudomonadati</taxon>
        <taxon>Bacteroidota</taxon>
        <taxon>Cytophagia</taxon>
        <taxon>Cytophagales</taxon>
        <taxon>Cyclobacteriaceae</taxon>
    </lineage>
</organism>
<sequence length="50" mass="5663">MRDDQKVQVVNTTMGMATINAMNLELEEMMREFQIKESKSGISAKSIILT</sequence>
<reference evidence="1 2" key="1">
    <citation type="journal article" date="2013" name="Genome Announc.">
        <title>Draft Genome Sequence of Indibacter alkaliphilus Strain LW1T, Isolated from Lonar Lake, a Haloalkaline Lake in the Buldana District of Maharashtra, India.</title>
        <authorList>
            <person name="Singh A."/>
            <person name="Kumar Jangir P."/>
            <person name="Sharma R."/>
            <person name="Singh A."/>
            <person name="Kumar Pinnaka A."/>
            <person name="Shivaji S."/>
        </authorList>
    </citation>
    <scope>NUCLEOTIDE SEQUENCE [LARGE SCALE GENOMIC DNA]</scope>
    <source>
        <strain evidence="2">CCUG 57479 / KCTC 22604 / LW1</strain>
    </source>
</reference>
<gene>
    <name evidence="1" type="ORF">A33Q_2756</name>
</gene>
<dbReference type="EMBL" id="ALWO02000036">
    <property type="protein sequence ID" value="EOZ96163.1"/>
    <property type="molecule type" value="Genomic_DNA"/>
</dbReference>
<dbReference type="Proteomes" id="UP000006073">
    <property type="component" value="Unassembled WGS sequence"/>
</dbReference>
<comment type="caution">
    <text evidence="1">The sequence shown here is derived from an EMBL/GenBank/DDBJ whole genome shotgun (WGS) entry which is preliminary data.</text>
</comment>
<keyword evidence="2" id="KW-1185">Reference proteome</keyword>
<proteinExistence type="predicted"/>
<protein>
    <submittedName>
        <fullName evidence="1">Uncharacterized protein</fullName>
    </submittedName>
</protein>
<evidence type="ECO:0000313" key="2">
    <source>
        <dbReference type="Proteomes" id="UP000006073"/>
    </source>
</evidence>
<evidence type="ECO:0000313" key="1">
    <source>
        <dbReference type="EMBL" id="EOZ96163.1"/>
    </source>
</evidence>
<dbReference type="STRING" id="1189612.A33Q_2756"/>